<name>A0ABS2P9P2_9BACL</name>
<sequence>MSWSWSELRPMDPYTVRMVEPFSQLHEKALLLLYQPLIGSMAVNLYLTLYYRLERDAYMCDESTHRELMITTAEELPTILDARKRLEAIGLLKTYMQKQNDERVFLYELSTPMLANEFFADPFLGVFLQNRIGVTKFRQIRQRFSTPKIDKHQWEEKTVAFNDVFTSLKDRELNREDREDSEELVGDRDRSSLVVNDRQFDFELVKTFLPAFFDHEAMLTDSVKKDVRSLSFVYQLDEMEMSRLMIEAMIGDDTIDIERLRTVVKNWYRHQHGQNPPKLGLRTTADEEVPSSEKPEQMSEDEKMASYYNRISPYELLESISEATVSPPDIKLAESLVHDYKLPVGVVNTLIDYVMRTHDQRLDAPLVQKIAGDWSRKKIKTVEEAMNHAKQEYQKRKQVKDKPSKSTNRPSQTKNKKSQQNQDKLPKWLTGERQEEPSEEKRKKAEEERKKFELLLQKYKKGDS</sequence>
<feature type="compositionally biased region" description="Basic and acidic residues" evidence="2">
    <location>
        <begin position="424"/>
        <end position="448"/>
    </location>
</feature>
<evidence type="ECO:0000313" key="6">
    <source>
        <dbReference type="Proteomes" id="UP000741863"/>
    </source>
</evidence>
<dbReference type="InterPro" id="IPR034829">
    <property type="entry name" value="DnaD-like_sf"/>
</dbReference>
<dbReference type="EMBL" id="JAFBEC010000002">
    <property type="protein sequence ID" value="MBM7631795.1"/>
    <property type="molecule type" value="Genomic_DNA"/>
</dbReference>
<dbReference type="RefSeq" id="WP_204695850.1">
    <property type="nucleotide sequence ID" value="NZ_JAFBEC010000002.1"/>
</dbReference>
<keyword evidence="6" id="KW-1185">Reference proteome</keyword>
<protein>
    <submittedName>
        <fullName evidence="5">Replication initiation and membrane attachment protein</fullName>
    </submittedName>
</protein>
<comment type="similarity">
    <text evidence="1">Belongs to the DnaB/DnaD family.</text>
</comment>
<evidence type="ECO:0000256" key="1">
    <source>
        <dbReference type="ARBA" id="ARBA00093462"/>
    </source>
</evidence>
<dbReference type="Proteomes" id="UP000741863">
    <property type="component" value="Unassembled WGS sequence"/>
</dbReference>
<feature type="domain" description="DnaB/C C-terminal" evidence="3">
    <location>
        <begin position="316"/>
        <end position="388"/>
    </location>
</feature>
<dbReference type="Pfam" id="PF25888">
    <property type="entry name" value="WHD_DnaB"/>
    <property type="match status" value="1"/>
</dbReference>
<feature type="region of interest" description="Disordered" evidence="2">
    <location>
        <begin position="274"/>
        <end position="302"/>
    </location>
</feature>
<proteinExistence type="inferred from homology"/>
<dbReference type="InterPro" id="IPR058660">
    <property type="entry name" value="WHD_DnaB"/>
</dbReference>
<gene>
    <name evidence="5" type="ORF">JOD17_000887</name>
</gene>
<evidence type="ECO:0000256" key="2">
    <source>
        <dbReference type="SAM" id="MobiDB-lite"/>
    </source>
</evidence>
<feature type="compositionally biased region" description="Basic and acidic residues" evidence="2">
    <location>
        <begin position="291"/>
        <end position="302"/>
    </location>
</feature>
<evidence type="ECO:0000259" key="4">
    <source>
        <dbReference type="Pfam" id="PF25888"/>
    </source>
</evidence>
<evidence type="ECO:0000259" key="3">
    <source>
        <dbReference type="Pfam" id="PF07261"/>
    </source>
</evidence>
<organism evidence="5 6">
    <name type="scientific">Geomicrobium sediminis</name>
    <dbReference type="NCBI Taxonomy" id="1347788"/>
    <lineage>
        <taxon>Bacteria</taxon>
        <taxon>Bacillati</taxon>
        <taxon>Bacillota</taxon>
        <taxon>Bacilli</taxon>
        <taxon>Bacillales</taxon>
        <taxon>Geomicrobium</taxon>
    </lineage>
</organism>
<evidence type="ECO:0000313" key="5">
    <source>
        <dbReference type="EMBL" id="MBM7631795.1"/>
    </source>
</evidence>
<feature type="compositionally biased region" description="Basic and acidic residues" evidence="2">
    <location>
        <begin position="387"/>
        <end position="404"/>
    </location>
</feature>
<accession>A0ABS2P9P2</accession>
<feature type="region of interest" description="Disordered" evidence="2">
    <location>
        <begin position="387"/>
        <end position="448"/>
    </location>
</feature>
<dbReference type="Pfam" id="PF07261">
    <property type="entry name" value="DnaB_2"/>
    <property type="match status" value="1"/>
</dbReference>
<reference evidence="5 6" key="1">
    <citation type="submission" date="2021-01" db="EMBL/GenBank/DDBJ databases">
        <title>Genomic Encyclopedia of Type Strains, Phase IV (KMG-IV): sequencing the most valuable type-strain genomes for metagenomic binning, comparative biology and taxonomic classification.</title>
        <authorList>
            <person name="Goeker M."/>
        </authorList>
    </citation>
    <scope>NUCLEOTIDE SEQUENCE [LARGE SCALE GENOMIC DNA]</scope>
    <source>
        <strain evidence="5 6">DSM 25540</strain>
    </source>
</reference>
<dbReference type="Gene3D" id="1.10.10.630">
    <property type="entry name" value="DnaD domain-like"/>
    <property type="match status" value="1"/>
</dbReference>
<feature type="domain" description="Replicative helicase loading/DNA remodeling protein DnaB N-terminal winged helix" evidence="4">
    <location>
        <begin position="9"/>
        <end position="263"/>
    </location>
</feature>
<dbReference type="InterPro" id="IPR006343">
    <property type="entry name" value="DnaB/C_C"/>
</dbReference>
<comment type="caution">
    <text evidence="5">The sequence shown here is derived from an EMBL/GenBank/DDBJ whole genome shotgun (WGS) entry which is preliminary data.</text>
</comment>